<dbReference type="SUPFAM" id="SSF52402">
    <property type="entry name" value="Adenine nucleotide alpha hydrolases-like"/>
    <property type="match status" value="1"/>
</dbReference>
<dbReference type="AlphaFoldDB" id="A0A6P8H327"/>
<feature type="coiled-coil region" evidence="1">
    <location>
        <begin position="60"/>
        <end position="87"/>
    </location>
</feature>
<reference evidence="4" key="1">
    <citation type="submission" date="2025-08" db="UniProtKB">
        <authorList>
            <consortium name="RefSeq"/>
        </authorList>
    </citation>
    <scope>IDENTIFICATION</scope>
    <source>
        <tissue evidence="4">Tentacle</tissue>
    </source>
</reference>
<dbReference type="PANTHER" id="PTHR46989:SF3">
    <property type="entry name" value="USPA DOMAIN-CONTAINING PROTEIN"/>
    <property type="match status" value="1"/>
</dbReference>
<dbReference type="KEGG" id="aten:116287466"/>
<dbReference type="InterPro" id="IPR014729">
    <property type="entry name" value="Rossmann-like_a/b/a_fold"/>
</dbReference>
<dbReference type="InParanoid" id="A0A6P8H327"/>
<gene>
    <name evidence="4" type="primary">LOC116287466</name>
</gene>
<proteinExistence type="predicted"/>
<dbReference type="PRINTS" id="PR01438">
    <property type="entry name" value="UNVRSLSTRESS"/>
</dbReference>
<keyword evidence="3" id="KW-1185">Reference proteome</keyword>
<protein>
    <submittedName>
        <fullName evidence="4">Uncharacterized protein LOC116287466</fullName>
    </submittedName>
</protein>
<dbReference type="InterPro" id="IPR006016">
    <property type="entry name" value="UspA"/>
</dbReference>
<dbReference type="CDD" id="cd23659">
    <property type="entry name" value="USP_At3g01520-like"/>
    <property type="match status" value="1"/>
</dbReference>
<keyword evidence="1" id="KW-0175">Coiled coil</keyword>
<dbReference type="Gene3D" id="3.40.50.620">
    <property type="entry name" value="HUPs"/>
    <property type="match status" value="1"/>
</dbReference>
<dbReference type="Proteomes" id="UP000515163">
    <property type="component" value="Unplaced"/>
</dbReference>
<dbReference type="InterPro" id="IPR006015">
    <property type="entry name" value="Universal_stress_UspA"/>
</dbReference>
<evidence type="ECO:0000313" key="3">
    <source>
        <dbReference type="Proteomes" id="UP000515163"/>
    </source>
</evidence>
<dbReference type="RefSeq" id="XP_031550008.1">
    <property type="nucleotide sequence ID" value="XM_031694148.1"/>
</dbReference>
<accession>A0A6P8H327</accession>
<dbReference type="PANTHER" id="PTHR46989">
    <property type="entry name" value="USP DOMAIN-CONTAINING PROTEIN"/>
    <property type="match status" value="1"/>
</dbReference>
<dbReference type="Pfam" id="PF00582">
    <property type="entry name" value="Usp"/>
    <property type="match status" value="1"/>
</dbReference>
<dbReference type="GeneID" id="116287466"/>
<evidence type="ECO:0000259" key="2">
    <source>
        <dbReference type="Pfam" id="PF00582"/>
    </source>
</evidence>
<name>A0A6P8H327_ACTTE</name>
<feature type="domain" description="UspA" evidence="2">
    <location>
        <begin position="11"/>
        <end position="153"/>
    </location>
</feature>
<sequence length="160" mass="17910">MAEGEAKKVKRNVLIPVDPSHHAEEGFTWFMDNVYHEGDHVVVLHVAELHPPALPHALATEEWKHEVEKHEQKVEELKKKYAQKCKDYKLDAKVKIVGVSTSVGAKVCEEAKIEEATLVVIGSRGMGLIRRTILGSVSDYVIHHAHCPVVVIPKTEAKKE</sequence>
<organism evidence="3 4">
    <name type="scientific">Actinia tenebrosa</name>
    <name type="common">Australian red waratah sea anemone</name>
    <dbReference type="NCBI Taxonomy" id="6105"/>
    <lineage>
        <taxon>Eukaryota</taxon>
        <taxon>Metazoa</taxon>
        <taxon>Cnidaria</taxon>
        <taxon>Anthozoa</taxon>
        <taxon>Hexacorallia</taxon>
        <taxon>Actiniaria</taxon>
        <taxon>Actiniidae</taxon>
        <taxon>Actinia</taxon>
    </lineage>
</organism>
<evidence type="ECO:0000313" key="4">
    <source>
        <dbReference type="RefSeq" id="XP_031550008.1"/>
    </source>
</evidence>
<dbReference type="OrthoDB" id="843225at2759"/>
<evidence type="ECO:0000256" key="1">
    <source>
        <dbReference type="SAM" id="Coils"/>
    </source>
</evidence>